<dbReference type="SMART" id="SM00279">
    <property type="entry name" value="HhH2"/>
    <property type="match status" value="1"/>
</dbReference>
<evidence type="ECO:0000256" key="7">
    <source>
        <dbReference type="ARBA" id="ARBA00022842"/>
    </source>
</evidence>
<name>G3ANS3_SPAPN</name>
<feature type="compositionally biased region" description="Polar residues" evidence="10">
    <location>
        <begin position="413"/>
        <end position="427"/>
    </location>
</feature>
<dbReference type="PRINTS" id="PR00853">
    <property type="entry name" value="XPGRADSUPER"/>
</dbReference>
<keyword evidence="9" id="KW-0539">Nucleus</keyword>
<evidence type="ECO:0000256" key="1">
    <source>
        <dbReference type="ARBA" id="ARBA00001946"/>
    </source>
</evidence>
<evidence type="ECO:0000256" key="8">
    <source>
        <dbReference type="ARBA" id="ARBA00023204"/>
    </source>
</evidence>
<dbReference type="SMART" id="SM00484">
    <property type="entry name" value="XPGI"/>
    <property type="match status" value="1"/>
</dbReference>
<dbReference type="Pfam" id="PF00752">
    <property type="entry name" value="XPG_N"/>
    <property type="match status" value="1"/>
</dbReference>
<dbReference type="GO" id="GO:0008409">
    <property type="term" value="F:5'-3' exonuclease activity"/>
    <property type="evidence" value="ECO:0007669"/>
    <property type="project" value="UniProtKB-ARBA"/>
</dbReference>
<sequence>MGVTGLLPHLKEIQTPGTLERYRGTTLAIDTYGWLHRSVVSCAQELCMDIPTRKYITSILNKIDMLKYFGVTPYFVFDGAPLPTKSETNLERSTKRKQARKQAEMYMKQGKTKLAFKEFMKAASVTHAMAKSIMVELDNLGIKYVVAPYEADPQMVYLEKIGVVDGILSEDSDLLVFGCKRLITKLKDDGSCVEINRDDFGKVRSIPYLSSYTPEQLRLVAMLSGCDYTKGVNGIGIKSAFTLVRKYNNLDKIIVALQSDGKQVPEGFRDEVDSANLAFQYQKVFHPQLQKLMTLNEYPDSHDLDMEKVELCCGKTFDDETYTNLCNGVINPNTHELLVSREQSLTSLKSKSMTMSVTTTSTRTTVAATATPVCPHSDKTKRSILDMLAPRTPENRPFKRPKVMPQPQEVKLSPTSKKINKLTSSSPAEGKASKFFTKSTVSPAATMVSEPAPAPAPAPALAPAPAPAPALAPASVPVLTPAFDSSMLSDSEVPEDSSPLKVNTTSIEDILSDEDVNENEHHESSMNSNGFELSDDDEEEIEESSLNTSTTITQDYVSKFKVLRERFSCDSTYTGSVNVLKPRGTNFPTKQAVKSTEAVKSSSMTPVNTKTMTTSVKTTMSTSVNTTSIDIKQFAFKR</sequence>
<evidence type="ECO:0000259" key="11">
    <source>
        <dbReference type="SMART" id="SM00484"/>
    </source>
</evidence>
<dbReference type="GO" id="GO:0005634">
    <property type="term" value="C:nucleus"/>
    <property type="evidence" value="ECO:0007669"/>
    <property type="project" value="UniProtKB-SubCell"/>
</dbReference>
<evidence type="ECO:0000256" key="10">
    <source>
        <dbReference type="SAM" id="MobiDB-lite"/>
    </source>
</evidence>
<dbReference type="InterPro" id="IPR036279">
    <property type="entry name" value="5-3_exonuclease_C_sf"/>
</dbReference>
<dbReference type="InterPro" id="IPR006085">
    <property type="entry name" value="XPG_DNA_repair_N"/>
</dbReference>
<evidence type="ECO:0000256" key="9">
    <source>
        <dbReference type="ARBA" id="ARBA00023242"/>
    </source>
</evidence>
<dbReference type="InterPro" id="IPR044752">
    <property type="entry name" value="PIN-like_EXO1"/>
</dbReference>
<keyword evidence="8" id="KW-0234">DNA repair</keyword>
<evidence type="ECO:0000256" key="4">
    <source>
        <dbReference type="ARBA" id="ARBA00022723"/>
    </source>
</evidence>
<dbReference type="InterPro" id="IPR006084">
    <property type="entry name" value="XPG/Rad2"/>
</dbReference>
<dbReference type="InterPro" id="IPR006086">
    <property type="entry name" value="XPG-I_dom"/>
</dbReference>
<dbReference type="SMART" id="SM00485">
    <property type="entry name" value="XPGN"/>
    <property type="match status" value="1"/>
</dbReference>
<dbReference type="GO" id="GO:0046872">
    <property type="term" value="F:metal ion binding"/>
    <property type="evidence" value="ECO:0007669"/>
    <property type="project" value="UniProtKB-KW"/>
</dbReference>
<evidence type="ECO:0000313" key="13">
    <source>
        <dbReference type="EMBL" id="EGW32008.1"/>
    </source>
</evidence>
<feature type="region of interest" description="Disordered" evidence="10">
    <location>
        <begin position="389"/>
        <end position="434"/>
    </location>
</feature>
<keyword evidence="5" id="KW-0227">DNA damage</keyword>
<keyword evidence="6" id="KW-0378">Hydrolase</keyword>
<keyword evidence="3" id="KW-0540">Nuclease</keyword>
<dbReference type="PANTHER" id="PTHR11081">
    <property type="entry name" value="FLAP ENDONUCLEASE FAMILY MEMBER"/>
    <property type="match status" value="1"/>
</dbReference>
<evidence type="ECO:0000256" key="5">
    <source>
        <dbReference type="ARBA" id="ARBA00022763"/>
    </source>
</evidence>
<dbReference type="SUPFAM" id="SSF88723">
    <property type="entry name" value="PIN domain-like"/>
    <property type="match status" value="1"/>
</dbReference>
<dbReference type="Gene3D" id="1.10.150.20">
    <property type="entry name" value="5' to 3' exonuclease, C-terminal subdomain"/>
    <property type="match status" value="1"/>
</dbReference>
<dbReference type="EMBL" id="GL996502">
    <property type="protein sequence ID" value="EGW32008.1"/>
    <property type="molecule type" value="Genomic_DNA"/>
</dbReference>
<protein>
    <submittedName>
        <fullName evidence="13">Uncharacterized protein</fullName>
    </submittedName>
</protein>
<dbReference type="CDD" id="cd09857">
    <property type="entry name" value="PIN_EXO1"/>
    <property type="match status" value="1"/>
</dbReference>
<keyword evidence="14" id="KW-1185">Reference proteome</keyword>
<dbReference type="OMA" id="IHPNTHE"/>
<evidence type="ECO:0000256" key="3">
    <source>
        <dbReference type="ARBA" id="ARBA00022722"/>
    </source>
</evidence>
<dbReference type="PANTHER" id="PTHR11081:SF65">
    <property type="entry name" value="DNA DAMAGE-INDUCIBLE PROTEIN DIN7-RELATED"/>
    <property type="match status" value="1"/>
</dbReference>
<dbReference type="SUPFAM" id="SSF47807">
    <property type="entry name" value="5' to 3' exonuclease, C-terminal subdomain"/>
    <property type="match status" value="1"/>
</dbReference>
<dbReference type="FunFam" id="3.40.50.1010:FF:000002">
    <property type="entry name" value="Exonuclease 1, putative"/>
    <property type="match status" value="1"/>
</dbReference>
<dbReference type="KEGG" id="spaa:SPAPADRAFT_50611"/>
<organism evidence="14">
    <name type="scientific">Spathaspora passalidarum (strain NRRL Y-27907 / 11-Y1)</name>
    <dbReference type="NCBI Taxonomy" id="619300"/>
    <lineage>
        <taxon>Eukaryota</taxon>
        <taxon>Fungi</taxon>
        <taxon>Dikarya</taxon>
        <taxon>Ascomycota</taxon>
        <taxon>Saccharomycotina</taxon>
        <taxon>Pichiomycetes</taxon>
        <taxon>Debaryomycetaceae</taxon>
        <taxon>Spathaspora</taxon>
    </lineage>
</organism>
<accession>G3ANS3</accession>
<dbReference type="HOGENOM" id="CLU_008978_5_0_1"/>
<evidence type="ECO:0000256" key="6">
    <source>
        <dbReference type="ARBA" id="ARBA00022801"/>
    </source>
</evidence>
<dbReference type="FunFam" id="1.10.150.20:FF:000011">
    <property type="entry name" value="exonuclease 1"/>
    <property type="match status" value="1"/>
</dbReference>
<comment type="cofactor">
    <cofactor evidence="1">
        <name>Mg(2+)</name>
        <dbReference type="ChEBI" id="CHEBI:18420"/>
    </cofactor>
</comment>
<dbReference type="Pfam" id="PF00867">
    <property type="entry name" value="XPG_I"/>
    <property type="match status" value="1"/>
</dbReference>
<dbReference type="Gene3D" id="3.40.50.1010">
    <property type="entry name" value="5'-nuclease"/>
    <property type="match status" value="1"/>
</dbReference>
<dbReference type="RefSeq" id="XP_007375284.1">
    <property type="nucleotide sequence ID" value="XM_007375222.1"/>
</dbReference>
<comment type="subcellular location">
    <subcellularLocation>
        <location evidence="2">Nucleus</location>
    </subcellularLocation>
</comment>
<feature type="domain" description="XPG N-terminal" evidence="12">
    <location>
        <begin position="1"/>
        <end position="99"/>
    </location>
</feature>
<reference evidence="13 14" key="1">
    <citation type="journal article" date="2011" name="Proc. Natl. Acad. Sci. U.S.A.">
        <title>Comparative genomics of xylose-fermenting fungi for enhanced biofuel production.</title>
        <authorList>
            <person name="Wohlbach D.J."/>
            <person name="Kuo A."/>
            <person name="Sato T.K."/>
            <person name="Potts K.M."/>
            <person name="Salamov A.A."/>
            <person name="LaButti K.M."/>
            <person name="Sun H."/>
            <person name="Clum A."/>
            <person name="Pangilinan J.L."/>
            <person name="Lindquist E.A."/>
            <person name="Lucas S."/>
            <person name="Lapidus A."/>
            <person name="Jin M."/>
            <person name="Gunawan C."/>
            <person name="Balan V."/>
            <person name="Dale B.E."/>
            <person name="Jeffries T.W."/>
            <person name="Zinkel R."/>
            <person name="Barry K.W."/>
            <person name="Grigoriev I.V."/>
            <person name="Gasch A.P."/>
        </authorList>
    </citation>
    <scope>NUCLEOTIDE SEQUENCE [LARGE SCALE GENOMIC DNA]</scope>
    <source>
        <strain evidence="14">NRRL Y-27907 / 11-Y1</strain>
    </source>
</reference>
<dbReference type="InParanoid" id="G3ANS3"/>
<dbReference type="STRING" id="619300.G3ANS3"/>
<evidence type="ECO:0000313" key="14">
    <source>
        <dbReference type="Proteomes" id="UP000000709"/>
    </source>
</evidence>
<dbReference type="Proteomes" id="UP000000709">
    <property type="component" value="Unassembled WGS sequence"/>
</dbReference>
<dbReference type="InterPro" id="IPR029060">
    <property type="entry name" value="PIN-like_dom_sf"/>
</dbReference>
<feature type="domain" description="XPG-I" evidence="11">
    <location>
        <begin position="138"/>
        <end position="206"/>
    </location>
</feature>
<dbReference type="GO" id="GO:0017108">
    <property type="term" value="F:5'-flap endonuclease activity"/>
    <property type="evidence" value="ECO:0007669"/>
    <property type="project" value="TreeGrafter"/>
</dbReference>
<dbReference type="eggNOG" id="KOG2518">
    <property type="taxonomic scope" value="Eukaryota"/>
</dbReference>
<keyword evidence="4" id="KW-0479">Metal-binding</keyword>
<gene>
    <name evidence="13" type="ORF">SPAPADRAFT_50611</name>
</gene>
<dbReference type="FunCoup" id="G3ANS3">
    <property type="interactions" value="231"/>
</dbReference>
<proteinExistence type="predicted"/>
<feature type="region of interest" description="Disordered" evidence="10">
    <location>
        <begin position="517"/>
        <end position="547"/>
    </location>
</feature>
<dbReference type="AlphaFoldDB" id="G3ANS3"/>
<keyword evidence="7" id="KW-0460">Magnesium</keyword>
<dbReference type="OrthoDB" id="26491at2759"/>
<dbReference type="GeneID" id="18871461"/>
<evidence type="ECO:0000259" key="12">
    <source>
        <dbReference type="SMART" id="SM00485"/>
    </source>
</evidence>
<dbReference type="GO" id="GO:0003677">
    <property type="term" value="F:DNA binding"/>
    <property type="evidence" value="ECO:0007669"/>
    <property type="project" value="InterPro"/>
</dbReference>
<dbReference type="GO" id="GO:0006281">
    <property type="term" value="P:DNA repair"/>
    <property type="evidence" value="ECO:0007669"/>
    <property type="project" value="UniProtKB-KW"/>
</dbReference>
<feature type="region of interest" description="Disordered" evidence="10">
    <location>
        <begin position="447"/>
        <end position="469"/>
    </location>
</feature>
<feature type="compositionally biased region" description="Pro residues" evidence="10">
    <location>
        <begin position="452"/>
        <end position="469"/>
    </location>
</feature>
<feature type="compositionally biased region" description="Acidic residues" evidence="10">
    <location>
        <begin position="533"/>
        <end position="543"/>
    </location>
</feature>
<dbReference type="InterPro" id="IPR008918">
    <property type="entry name" value="HhH2"/>
</dbReference>
<evidence type="ECO:0000256" key="2">
    <source>
        <dbReference type="ARBA" id="ARBA00004123"/>
    </source>
</evidence>